<dbReference type="InterPro" id="IPR036975">
    <property type="entry name" value="Importin-a_IBB_sf"/>
</dbReference>
<dbReference type="InterPro" id="IPR002652">
    <property type="entry name" value="Importin-a_IBB"/>
</dbReference>
<evidence type="ECO:0000256" key="6">
    <source>
        <dbReference type="PROSITE-ProRule" id="PRU00259"/>
    </source>
</evidence>
<dbReference type="GO" id="GO:0061608">
    <property type="term" value="F:nuclear import signal receptor activity"/>
    <property type="evidence" value="ECO:0007669"/>
    <property type="project" value="InterPro"/>
</dbReference>
<dbReference type="Proteomes" id="UP001160148">
    <property type="component" value="Unassembled WGS sequence"/>
</dbReference>
<evidence type="ECO:0000313" key="10">
    <source>
        <dbReference type="Proteomes" id="UP001160148"/>
    </source>
</evidence>
<evidence type="ECO:0000256" key="3">
    <source>
        <dbReference type="ARBA" id="ARBA00022737"/>
    </source>
</evidence>
<dbReference type="Gene3D" id="1.25.10.10">
    <property type="entry name" value="Leucine-rich Repeat Variant"/>
    <property type="match status" value="1"/>
</dbReference>
<evidence type="ECO:0000259" key="8">
    <source>
        <dbReference type="PROSITE" id="PS51214"/>
    </source>
</evidence>
<dbReference type="SUPFAM" id="SSF48371">
    <property type="entry name" value="ARM repeat"/>
    <property type="match status" value="1"/>
</dbReference>
<evidence type="ECO:0000256" key="1">
    <source>
        <dbReference type="ARBA" id="ARBA00010394"/>
    </source>
</evidence>
<gene>
    <name evidence="9" type="ORF">MEUPH1_LOCUS30256</name>
</gene>
<dbReference type="PROSITE" id="PS50176">
    <property type="entry name" value="ARM_REPEAT"/>
    <property type="match status" value="2"/>
</dbReference>
<dbReference type="GO" id="GO:0006606">
    <property type="term" value="P:protein import into nucleus"/>
    <property type="evidence" value="ECO:0007669"/>
    <property type="project" value="InterPro"/>
</dbReference>
<dbReference type="PANTHER" id="PTHR23316">
    <property type="entry name" value="IMPORTIN ALPHA"/>
    <property type="match status" value="1"/>
</dbReference>
<evidence type="ECO:0000256" key="7">
    <source>
        <dbReference type="SAM" id="MobiDB-lite"/>
    </source>
</evidence>
<feature type="compositionally biased region" description="Basic and acidic residues" evidence="7">
    <location>
        <begin position="17"/>
        <end position="26"/>
    </location>
</feature>
<sequence>MSNTHRMMYKNEGVDSNELRRRREEEGIQLSKQKRDIHLFKRRNINETIQNDDPDLALPGTAPAWSNINEELLKDLYSTNEEDQLKATQKLRKLLSTEPNPPIDAVISAGVIPRFVEFLKNTTNCYLQFEAAWALTNIVSGTSEQTQKVMEADAVPVLIYLLESPQEDVQEQAVWALGNIAGDSPMCRDYILNMGIMKPLIKLLKSCSRLSTTHNSVWAVSNLCRGKVPPPDFNMVSPVLPVLSNLLSHDDPEVLADICWALSYLSDGPNEKIQAVIDAKVCPTLVKLLMHKQNNVVSAALRAVGNIVTGDDVQTQVILNCSVLPNLLSLLGSTKETIRKEACWAISNITAGNKNQIQAVLNENIFPALIHIMATAEFKTRKEAAWAITNATSGGTVEQIQYMVDQNCIPALCDLLTVTDVKIIEVALNGLENILKIGKQLSRHIGGVNMYAIFIEECYGLDKIELLQSHENIEIYAIALAIIERYFGPDEDDPSVAPSVQETEQGIEQYDFRNQSNPMNRFQF</sequence>
<evidence type="ECO:0000256" key="2">
    <source>
        <dbReference type="ARBA" id="ARBA00022448"/>
    </source>
</evidence>
<comment type="caution">
    <text evidence="9">The sequence shown here is derived from an EMBL/GenBank/DDBJ whole genome shotgun (WGS) entry which is preliminary data.</text>
</comment>
<dbReference type="Pfam" id="PF01749">
    <property type="entry name" value="IBB"/>
    <property type="match status" value="1"/>
</dbReference>
<dbReference type="InterPro" id="IPR024931">
    <property type="entry name" value="Importin_alpha"/>
</dbReference>
<dbReference type="GO" id="GO:0005634">
    <property type="term" value="C:nucleus"/>
    <property type="evidence" value="ECO:0007669"/>
    <property type="project" value="UniProtKB-ARBA"/>
</dbReference>
<reference evidence="9 10" key="1">
    <citation type="submission" date="2023-01" db="EMBL/GenBank/DDBJ databases">
        <authorList>
            <person name="Whitehead M."/>
        </authorList>
    </citation>
    <scope>NUCLEOTIDE SEQUENCE [LARGE SCALE GENOMIC DNA]</scope>
</reference>
<dbReference type="PROSITE" id="PS51214">
    <property type="entry name" value="IBB"/>
    <property type="match status" value="1"/>
</dbReference>
<evidence type="ECO:0000256" key="5">
    <source>
        <dbReference type="PIRNR" id="PIRNR005673"/>
    </source>
</evidence>
<dbReference type="GO" id="GO:0005737">
    <property type="term" value="C:cytoplasm"/>
    <property type="evidence" value="ECO:0007669"/>
    <property type="project" value="InterPro"/>
</dbReference>
<dbReference type="InterPro" id="IPR032413">
    <property type="entry name" value="Arm_3"/>
</dbReference>
<protein>
    <recommendedName>
        <fullName evidence="5">Importin subunit alpha</fullName>
    </recommendedName>
</protein>
<feature type="region of interest" description="Disordered" evidence="7">
    <location>
        <begin position="1"/>
        <end position="27"/>
    </location>
</feature>
<dbReference type="PIRSF" id="PIRSF005673">
    <property type="entry name" value="Importin_alpha"/>
    <property type="match status" value="1"/>
</dbReference>
<keyword evidence="2 5" id="KW-0813">Transport</keyword>
<feature type="domain" description="IBB" evidence="8">
    <location>
        <begin position="1"/>
        <end position="52"/>
    </location>
</feature>
<keyword evidence="4 5" id="KW-0653">Protein transport</keyword>
<accession>A0AAV0YBE5</accession>
<dbReference type="InterPro" id="IPR000225">
    <property type="entry name" value="Armadillo"/>
</dbReference>
<comment type="similarity">
    <text evidence="1 5">Belongs to the importin alpha family.</text>
</comment>
<keyword evidence="10" id="KW-1185">Reference proteome</keyword>
<dbReference type="FunFam" id="1.25.10.10:FF:000021">
    <property type="entry name" value="Importin subunit alpha"/>
    <property type="match status" value="1"/>
</dbReference>
<dbReference type="InterPro" id="IPR011989">
    <property type="entry name" value="ARM-like"/>
</dbReference>
<evidence type="ECO:0000313" key="9">
    <source>
        <dbReference type="EMBL" id="CAI6376932.1"/>
    </source>
</evidence>
<dbReference type="AlphaFoldDB" id="A0AAV0YBE5"/>
<evidence type="ECO:0000256" key="4">
    <source>
        <dbReference type="ARBA" id="ARBA00022927"/>
    </source>
</evidence>
<dbReference type="Pfam" id="PF00514">
    <property type="entry name" value="Arm"/>
    <property type="match status" value="8"/>
</dbReference>
<dbReference type="EMBL" id="CARXXK010001595">
    <property type="protein sequence ID" value="CAI6376932.1"/>
    <property type="molecule type" value="Genomic_DNA"/>
</dbReference>
<dbReference type="SMART" id="SM00185">
    <property type="entry name" value="ARM"/>
    <property type="match status" value="8"/>
</dbReference>
<name>A0AAV0YBE5_9HEMI</name>
<feature type="repeat" description="ARM" evidence="6">
    <location>
        <begin position="322"/>
        <end position="356"/>
    </location>
</feature>
<feature type="repeat" description="ARM" evidence="6">
    <location>
        <begin position="153"/>
        <end position="181"/>
    </location>
</feature>
<keyword evidence="3" id="KW-0677">Repeat</keyword>
<dbReference type="InterPro" id="IPR016024">
    <property type="entry name" value="ARM-type_fold"/>
</dbReference>
<organism evidence="9 10">
    <name type="scientific">Macrosiphum euphorbiae</name>
    <name type="common">potato aphid</name>
    <dbReference type="NCBI Taxonomy" id="13131"/>
    <lineage>
        <taxon>Eukaryota</taxon>
        <taxon>Metazoa</taxon>
        <taxon>Ecdysozoa</taxon>
        <taxon>Arthropoda</taxon>
        <taxon>Hexapoda</taxon>
        <taxon>Insecta</taxon>
        <taxon>Pterygota</taxon>
        <taxon>Neoptera</taxon>
        <taxon>Paraneoptera</taxon>
        <taxon>Hemiptera</taxon>
        <taxon>Sternorrhyncha</taxon>
        <taxon>Aphidomorpha</taxon>
        <taxon>Aphidoidea</taxon>
        <taxon>Aphididae</taxon>
        <taxon>Macrosiphini</taxon>
        <taxon>Macrosiphum</taxon>
    </lineage>
</organism>
<proteinExistence type="inferred from homology"/>
<dbReference type="Pfam" id="PF16186">
    <property type="entry name" value="Arm_3"/>
    <property type="match status" value="1"/>
</dbReference>
<dbReference type="Gene3D" id="1.20.5.690">
    <property type="entry name" value="Importin-alpha, importin-beta-binding domain"/>
    <property type="match status" value="1"/>
</dbReference>